<dbReference type="EMBL" id="JH993504">
    <property type="protein sequence ID" value="EKX30852.1"/>
    <property type="molecule type" value="Genomic_DNA"/>
</dbReference>
<dbReference type="GeneID" id="17287572"/>
<feature type="region of interest" description="Disordered" evidence="1">
    <location>
        <begin position="75"/>
        <end position="134"/>
    </location>
</feature>
<feature type="compositionally biased region" description="Gly residues" evidence="1">
    <location>
        <begin position="22"/>
        <end position="32"/>
    </location>
</feature>
<gene>
    <name evidence="2" type="ORF">GUITHDRAFT_149643</name>
</gene>
<dbReference type="HOGENOM" id="CLU_1716738_0_0_1"/>
<sequence>MATEVGRREEAAGGEGRRAGAEHGGGGEGGGEGWERGEGGGGVEWTVDEGDERQENQGDARMRALCIAWASRYAMTERDEEEGEPCEGKHGRGGGTGQPLAADEGGMCGHGISIHTGPETKQGERARRTRADRRVLWSSAGMSELMSPEAASA</sequence>
<dbReference type="Proteomes" id="UP000011087">
    <property type="component" value="Unassembled WGS sequence"/>
</dbReference>
<dbReference type="KEGG" id="gtt:GUITHDRAFT_149643"/>
<organism evidence="2">
    <name type="scientific">Guillardia theta (strain CCMP2712)</name>
    <name type="common">Cryptophyte</name>
    <dbReference type="NCBI Taxonomy" id="905079"/>
    <lineage>
        <taxon>Eukaryota</taxon>
        <taxon>Cryptophyceae</taxon>
        <taxon>Pyrenomonadales</taxon>
        <taxon>Geminigeraceae</taxon>
        <taxon>Guillardia</taxon>
    </lineage>
</organism>
<reference evidence="4" key="2">
    <citation type="submission" date="2012-11" db="EMBL/GenBank/DDBJ databases">
        <authorList>
            <person name="Kuo A."/>
            <person name="Curtis B.A."/>
            <person name="Tanifuji G."/>
            <person name="Burki F."/>
            <person name="Gruber A."/>
            <person name="Irimia M."/>
            <person name="Maruyama S."/>
            <person name="Arias M.C."/>
            <person name="Ball S.G."/>
            <person name="Gile G.H."/>
            <person name="Hirakawa Y."/>
            <person name="Hopkins J.F."/>
            <person name="Rensing S.A."/>
            <person name="Schmutz J."/>
            <person name="Symeonidi A."/>
            <person name="Elias M."/>
            <person name="Eveleigh R.J."/>
            <person name="Herman E.K."/>
            <person name="Klute M.J."/>
            <person name="Nakayama T."/>
            <person name="Obornik M."/>
            <person name="Reyes-Prieto A."/>
            <person name="Armbrust E.V."/>
            <person name="Aves S.J."/>
            <person name="Beiko R.G."/>
            <person name="Coutinho P."/>
            <person name="Dacks J.B."/>
            <person name="Durnford D.G."/>
            <person name="Fast N.M."/>
            <person name="Green B.R."/>
            <person name="Grisdale C."/>
            <person name="Hempe F."/>
            <person name="Henrissat B."/>
            <person name="Hoppner M.P."/>
            <person name="Ishida K.-I."/>
            <person name="Kim E."/>
            <person name="Koreny L."/>
            <person name="Kroth P.G."/>
            <person name="Liu Y."/>
            <person name="Malik S.-B."/>
            <person name="Maier U.G."/>
            <person name="McRose D."/>
            <person name="Mock T."/>
            <person name="Neilson J.A."/>
            <person name="Onodera N.T."/>
            <person name="Poole A.M."/>
            <person name="Pritham E.J."/>
            <person name="Richards T.A."/>
            <person name="Rocap G."/>
            <person name="Roy S.W."/>
            <person name="Sarai C."/>
            <person name="Schaack S."/>
            <person name="Shirato S."/>
            <person name="Slamovits C.H."/>
            <person name="Spencer D.F."/>
            <person name="Suzuki S."/>
            <person name="Worden A.Z."/>
            <person name="Zauner S."/>
            <person name="Barry K."/>
            <person name="Bell C."/>
            <person name="Bharti A.K."/>
            <person name="Crow J.A."/>
            <person name="Grimwood J."/>
            <person name="Kramer R."/>
            <person name="Lindquist E."/>
            <person name="Lucas S."/>
            <person name="Salamov A."/>
            <person name="McFadden G.I."/>
            <person name="Lane C.E."/>
            <person name="Keeling P.J."/>
            <person name="Gray M.W."/>
            <person name="Grigoriev I.V."/>
            <person name="Archibald J.M."/>
        </authorList>
    </citation>
    <scope>NUCLEOTIDE SEQUENCE</scope>
    <source>
        <strain evidence="4">CCMP2712</strain>
    </source>
</reference>
<dbReference type="RefSeq" id="XP_005817832.1">
    <property type="nucleotide sequence ID" value="XM_005817775.1"/>
</dbReference>
<protein>
    <submittedName>
        <fullName evidence="2 3">Uncharacterized protein</fullName>
    </submittedName>
</protein>
<name>L1I476_GUITC</name>
<dbReference type="PaxDb" id="55529-EKX30852"/>
<feature type="region of interest" description="Disordered" evidence="1">
    <location>
        <begin position="1"/>
        <end position="60"/>
    </location>
</feature>
<evidence type="ECO:0000313" key="2">
    <source>
        <dbReference type="EMBL" id="EKX30852.1"/>
    </source>
</evidence>
<accession>L1I476</accession>
<evidence type="ECO:0000256" key="1">
    <source>
        <dbReference type="SAM" id="MobiDB-lite"/>
    </source>
</evidence>
<evidence type="ECO:0000313" key="3">
    <source>
        <dbReference type="EnsemblProtists" id="EKX30852"/>
    </source>
</evidence>
<dbReference type="AlphaFoldDB" id="L1I476"/>
<reference evidence="3" key="3">
    <citation type="submission" date="2015-06" db="UniProtKB">
        <authorList>
            <consortium name="EnsemblProtists"/>
        </authorList>
    </citation>
    <scope>IDENTIFICATION</scope>
</reference>
<dbReference type="EnsemblProtists" id="EKX30852">
    <property type="protein sequence ID" value="EKX30852"/>
    <property type="gene ID" value="GUITHDRAFT_149643"/>
</dbReference>
<feature type="compositionally biased region" description="Basic and acidic residues" evidence="1">
    <location>
        <begin position="1"/>
        <end position="21"/>
    </location>
</feature>
<evidence type="ECO:0000313" key="4">
    <source>
        <dbReference type="Proteomes" id="UP000011087"/>
    </source>
</evidence>
<keyword evidence="4" id="KW-1185">Reference proteome</keyword>
<proteinExistence type="predicted"/>
<reference evidence="2 4" key="1">
    <citation type="journal article" date="2012" name="Nature">
        <title>Algal genomes reveal evolutionary mosaicism and the fate of nucleomorphs.</title>
        <authorList>
            <consortium name="DOE Joint Genome Institute"/>
            <person name="Curtis B.A."/>
            <person name="Tanifuji G."/>
            <person name="Burki F."/>
            <person name="Gruber A."/>
            <person name="Irimia M."/>
            <person name="Maruyama S."/>
            <person name="Arias M.C."/>
            <person name="Ball S.G."/>
            <person name="Gile G.H."/>
            <person name="Hirakawa Y."/>
            <person name="Hopkins J.F."/>
            <person name="Kuo A."/>
            <person name="Rensing S.A."/>
            <person name="Schmutz J."/>
            <person name="Symeonidi A."/>
            <person name="Elias M."/>
            <person name="Eveleigh R.J."/>
            <person name="Herman E.K."/>
            <person name="Klute M.J."/>
            <person name="Nakayama T."/>
            <person name="Obornik M."/>
            <person name="Reyes-Prieto A."/>
            <person name="Armbrust E.V."/>
            <person name="Aves S.J."/>
            <person name="Beiko R.G."/>
            <person name="Coutinho P."/>
            <person name="Dacks J.B."/>
            <person name="Durnford D.G."/>
            <person name="Fast N.M."/>
            <person name="Green B.R."/>
            <person name="Grisdale C.J."/>
            <person name="Hempel F."/>
            <person name="Henrissat B."/>
            <person name="Hoppner M.P."/>
            <person name="Ishida K."/>
            <person name="Kim E."/>
            <person name="Koreny L."/>
            <person name="Kroth P.G."/>
            <person name="Liu Y."/>
            <person name="Malik S.B."/>
            <person name="Maier U.G."/>
            <person name="McRose D."/>
            <person name="Mock T."/>
            <person name="Neilson J.A."/>
            <person name="Onodera N.T."/>
            <person name="Poole A.M."/>
            <person name="Pritham E.J."/>
            <person name="Richards T.A."/>
            <person name="Rocap G."/>
            <person name="Roy S.W."/>
            <person name="Sarai C."/>
            <person name="Schaack S."/>
            <person name="Shirato S."/>
            <person name="Slamovits C.H."/>
            <person name="Spencer D.F."/>
            <person name="Suzuki S."/>
            <person name="Worden A.Z."/>
            <person name="Zauner S."/>
            <person name="Barry K."/>
            <person name="Bell C."/>
            <person name="Bharti A.K."/>
            <person name="Crow J.A."/>
            <person name="Grimwood J."/>
            <person name="Kramer R."/>
            <person name="Lindquist E."/>
            <person name="Lucas S."/>
            <person name="Salamov A."/>
            <person name="McFadden G.I."/>
            <person name="Lane C.E."/>
            <person name="Keeling P.J."/>
            <person name="Gray M.W."/>
            <person name="Grigoriev I.V."/>
            <person name="Archibald J.M."/>
        </authorList>
    </citation>
    <scope>NUCLEOTIDE SEQUENCE</scope>
    <source>
        <strain evidence="2 4">CCMP2712</strain>
    </source>
</reference>